<evidence type="ECO:0000256" key="2">
    <source>
        <dbReference type="HAMAP-Rule" id="MF_02117"/>
    </source>
</evidence>
<dbReference type="Proteomes" id="UP001432180">
    <property type="component" value="Chromosome"/>
</dbReference>
<evidence type="ECO:0000313" key="3">
    <source>
        <dbReference type="EMBL" id="WPL17406.1"/>
    </source>
</evidence>
<keyword evidence="1 2" id="KW-0535">Nitrogen fixation</keyword>
<name>A0ABZ0S8S0_9GAMM</name>
<comment type="similarity">
    <text evidence="2">Belongs to the CowN family.</text>
</comment>
<dbReference type="NCBIfam" id="NF033689">
    <property type="entry name" value="N2Fix_CO_CowN"/>
    <property type="match status" value="1"/>
</dbReference>
<gene>
    <name evidence="2 3" type="primary">cowN</name>
    <name evidence="3" type="ORF">Thiowin_02413</name>
</gene>
<dbReference type="EMBL" id="CP121472">
    <property type="protein sequence ID" value="WPL17406.1"/>
    <property type="molecule type" value="Genomic_DNA"/>
</dbReference>
<sequence>MIGASQTLDRYISFEGIDCDQRARQLVAMVHQRIAELEEGSQWSRYFVTKLIETERRGQDELFFVGSQVNALRELFAQDNNAQANELLEALEEECC</sequence>
<evidence type="ECO:0000256" key="1">
    <source>
        <dbReference type="ARBA" id="ARBA00023231"/>
    </source>
</evidence>
<dbReference type="RefSeq" id="WP_328987915.1">
    <property type="nucleotide sequence ID" value="NZ_CP121472.1"/>
</dbReference>
<dbReference type="HAMAP" id="MF_02117">
    <property type="entry name" value="CowN"/>
    <property type="match status" value="1"/>
</dbReference>
<protein>
    <recommendedName>
        <fullName evidence="2">N(2)-fixation sustaining protein CowN</fullName>
    </recommendedName>
    <alternativeName>
        <fullName evidence="2">CO weal-nitrogenase</fullName>
    </alternativeName>
</protein>
<dbReference type="InterPro" id="IPR024899">
    <property type="entry name" value="CowN"/>
</dbReference>
<evidence type="ECO:0000313" key="4">
    <source>
        <dbReference type="Proteomes" id="UP001432180"/>
    </source>
</evidence>
<keyword evidence="4" id="KW-1185">Reference proteome</keyword>
<organism evidence="3 4">
    <name type="scientific">Thiorhodovibrio winogradskyi</name>
    <dbReference type="NCBI Taxonomy" id="77007"/>
    <lineage>
        <taxon>Bacteria</taxon>
        <taxon>Pseudomonadati</taxon>
        <taxon>Pseudomonadota</taxon>
        <taxon>Gammaproteobacteria</taxon>
        <taxon>Chromatiales</taxon>
        <taxon>Chromatiaceae</taxon>
        <taxon>Thiorhodovibrio</taxon>
    </lineage>
</organism>
<reference evidence="3 4" key="1">
    <citation type="journal article" date="2023" name="Microorganisms">
        <title>Thiorhodovibrio frisius and Trv. litoralis spp. nov., Two Novel Members from a Clade of Fastidious Purple Sulfur Bacteria That Exhibit Unique Red-Shifted Light-Harvesting Capabilities.</title>
        <authorList>
            <person name="Methner A."/>
            <person name="Kuzyk S.B."/>
            <person name="Petersen J."/>
            <person name="Bauer S."/>
            <person name="Brinkmann H."/>
            <person name="Sichau K."/>
            <person name="Wanner G."/>
            <person name="Wolf J."/>
            <person name="Neumann-Schaal M."/>
            <person name="Henke P."/>
            <person name="Tank M."/>
            <person name="Sproer C."/>
            <person name="Bunk B."/>
            <person name="Overmann J."/>
        </authorList>
    </citation>
    <scope>NUCLEOTIDE SEQUENCE [LARGE SCALE GENOMIC DNA]</scope>
    <source>
        <strain evidence="3 4">DSM 6702</strain>
    </source>
</reference>
<dbReference type="Pfam" id="PF20543">
    <property type="entry name" value="CowN"/>
    <property type="match status" value="1"/>
</dbReference>
<proteinExistence type="inferred from homology"/>
<comment type="function">
    <text evidence="2">Is required to sustain N(2)-dependent growth in the presence of low levels of carbon monoxide (CO). Probably acts by protecting the N(2) fixation ability of the nitrogenase complex, which is inactivated in the presence of CO.</text>
</comment>
<accession>A0ABZ0S8S0</accession>